<reference evidence="3" key="1">
    <citation type="journal article" date="2023" name="Mol. Phylogenet. Evol.">
        <title>Genome-scale phylogeny and comparative genomics of the fungal order Sordariales.</title>
        <authorList>
            <person name="Hensen N."/>
            <person name="Bonometti L."/>
            <person name="Westerberg I."/>
            <person name="Brannstrom I.O."/>
            <person name="Guillou S."/>
            <person name="Cros-Aarteil S."/>
            <person name="Calhoun S."/>
            <person name="Haridas S."/>
            <person name="Kuo A."/>
            <person name="Mondo S."/>
            <person name="Pangilinan J."/>
            <person name="Riley R."/>
            <person name="LaButti K."/>
            <person name="Andreopoulos B."/>
            <person name="Lipzen A."/>
            <person name="Chen C."/>
            <person name="Yan M."/>
            <person name="Daum C."/>
            <person name="Ng V."/>
            <person name="Clum A."/>
            <person name="Steindorff A."/>
            <person name="Ohm R.A."/>
            <person name="Martin F."/>
            <person name="Silar P."/>
            <person name="Natvig D.O."/>
            <person name="Lalanne C."/>
            <person name="Gautier V."/>
            <person name="Ament-Velasquez S.L."/>
            <person name="Kruys A."/>
            <person name="Hutchinson M.I."/>
            <person name="Powell A.J."/>
            <person name="Barry K."/>
            <person name="Miller A.N."/>
            <person name="Grigoriev I.V."/>
            <person name="Debuchy R."/>
            <person name="Gladieux P."/>
            <person name="Hiltunen Thoren M."/>
            <person name="Johannesson H."/>
        </authorList>
    </citation>
    <scope>NUCLEOTIDE SEQUENCE</scope>
    <source>
        <strain evidence="3">CBS 731.68</strain>
    </source>
</reference>
<name>A0AAN6TSZ5_9PEZI</name>
<evidence type="ECO:0000313" key="4">
    <source>
        <dbReference type="Proteomes" id="UP001302602"/>
    </source>
</evidence>
<comment type="caution">
    <text evidence="3">The sequence shown here is derived from an EMBL/GenBank/DDBJ whole genome shotgun (WGS) entry which is preliminary data.</text>
</comment>
<evidence type="ECO:0000313" key="3">
    <source>
        <dbReference type="EMBL" id="KAK4120093.1"/>
    </source>
</evidence>
<reference evidence="3" key="2">
    <citation type="submission" date="2023-05" db="EMBL/GenBank/DDBJ databases">
        <authorList>
            <consortium name="Lawrence Berkeley National Laboratory"/>
            <person name="Steindorff A."/>
            <person name="Hensen N."/>
            <person name="Bonometti L."/>
            <person name="Westerberg I."/>
            <person name="Brannstrom I.O."/>
            <person name="Guillou S."/>
            <person name="Cros-Aarteil S."/>
            <person name="Calhoun S."/>
            <person name="Haridas S."/>
            <person name="Kuo A."/>
            <person name="Mondo S."/>
            <person name="Pangilinan J."/>
            <person name="Riley R."/>
            <person name="Labutti K."/>
            <person name="Andreopoulos B."/>
            <person name="Lipzen A."/>
            <person name="Chen C."/>
            <person name="Yanf M."/>
            <person name="Daum C."/>
            <person name="Ng V."/>
            <person name="Clum A."/>
            <person name="Ohm R."/>
            <person name="Martin F."/>
            <person name="Silar P."/>
            <person name="Natvig D."/>
            <person name="Lalanne C."/>
            <person name="Gautier V."/>
            <person name="Ament-Velasquez S.L."/>
            <person name="Kruys A."/>
            <person name="Hutchinson M.I."/>
            <person name="Powell A.J."/>
            <person name="Barry K."/>
            <person name="Miller A.N."/>
            <person name="Grigoriev I.V."/>
            <person name="Debuchy R."/>
            <person name="Gladieux P."/>
            <person name="Thoren M.H."/>
            <person name="Johannesson H."/>
        </authorList>
    </citation>
    <scope>NUCLEOTIDE SEQUENCE</scope>
    <source>
        <strain evidence="3">CBS 731.68</strain>
    </source>
</reference>
<dbReference type="AlphaFoldDB" id="A0AAN6TSZ5"/>
<protein>
    <recommendedName>
        <fullName evidence="2">DUF7223 domain-containing protein</fullName>
    </recommendedName>
</protein>
<sequence>MRALLFVSALACIFQAVSASEDFVDPKPVPRYLRDPTVIQKRDDSETNHSTVVSLVTWTPQSQRIIDMAKFGWALKAARCTEDMMLQFRHNISFQAAKRERRFTVACADCGVRGSLEFAGHVEGSVSGGLDRLVLSARPLGLGAALNLEATLKGSTISRARTGLIRSLSSSLSLCLWVGEYQELRSIEAQATITASISATISDSSIAKFHLISEEKVQVEGWAPKFDFQPPTLEAAALKAKGKVWGKVAVAVSLEIIDENGITADVHLKVPLSIEAEMGYNSEGFCDDSSNCLVPRWNSMSAPSSAWRPGKEVDGKKDVFFNQVLFEDLEVPELPSICLSFGDAPEGSCISADMDEEMATWWDNERAVLVPRAEKRRSREEEEKWKYYNLKCDPRVKYKTHSKWPIWLKHCPPPPEIRDNAHAGNPVPIMQIGINLPGCSTEPDAVEPCHPKSEHVYEGNWIRNFLNDLQAKHFPGDSGCEQLAKDVFKIGQADGPADGMLNRIGNDANYDKAITLFPVRENGYKFRIDIPFGGDRNKLYTVLGGTCALGRIVATCQYMEHAETRKRLKYSIREMDAVLAKLEQDASAPKPGTLTSYQEAHKQWFIAMYASGIENLQDHTIKAAEYLTHPDRKTDYDRLPQDITDRIELLVSANATLVAKELCPGTFVYP</sequence>
<dbReference type="Proteomes" id="UP001302602">
    <property type="component" value="Unassembled WGS sequence"/>
</dbReference>
<keyword evidence="1" id="KW-0732">Signal</keyword>
<dbReference type="RefSeq" id="XP_062643865.1">
    <property type="nucleotide sequence ID" value="XM_062797366.1"/>
</dbReference>
<dbReference type="EMBL" id="MU853241">
    <property type="protein sequence ID" value="KAK4120093.1"/>
    <property type="molecule type" value="Genomic_DNA"/>
</dbReference>
<proteinExistence type="predicted"/>
<organism evidence="3 4">
    <name type="scientific">Parathielavia appendiculata</name>
    <dbReference type="NCBI Taxonomy" id="2587402"/>
    <lineage>
        <taxon>Eukaryota</taxon>
        <taxon>Fungi</taxon>
        <taxon>Dikarya</taxon>
        <taxon>Ascomycota</taxon>
        <taxon>Pezizomycotina</taxon>
        <taxon>Sordariomycetes</taxon>
        <taxon>Sordariomycetidae</taxon>
        <taxon>Sordariales</taxon>
        <taxon>Chaetomiaceae</taxon>
        <taxon>Parathielavia</taxon>
    </lineage>
</organism>
<dbReference type="InterPro" id="IPR055647">
    <property type="entry name" value="DUF7223"/>
</dbReference>
<dbReference type="GeneID" id="87834137"/>
<evidence type="ECO:0000259" key="2">
    <source>
        <dbReference type="Pfam" id="PF23865"/>
    </source>
</evidence>
<keyword evidence="4" id="KW-1185">Reference proteome</keyword>
<gene>
    <name evidence="3" type="ORF">N657DRAFT_702672</name>
</gene>
<feature type="chain" id="PRO_5042962026" description="DUF7223 domain-containing protein" evidence="1">
    <location>
        <begin position="20"/>
        <end position="670"/>
    </location>
</feature>
<accession>A0AAN6TSZ5</accession>
<evidence type="ECO:0000256" key="1">
    <source>
        <dbReference type="SAM" id="SignalP"/>
    </source>
</evidence>
<feature type="signal peptide" evidence="1">
    <location>
        <begin position="1"/>
        <end position="19"/>
    </location>
</feature>
<feature type="domain" description="DUF7223" evidence="2">
    <location>
        <begin position="88"/>
        <end position="291"/>
    </location>
</feature>
<dbReference type="Pfam" id="PF23865">
    <property type="entry name" value="DUF7223"/>
    <property type="match status" value="1"/>
</dbReference>